<dbReference type="PRINTS" id="PR00469">
    <property type="entry name" value="PNDRDTASEII"/>
</dbReference>
<dbReference type="SUPFAM" id="SSF51206">
    <property type="entry name" value="cAMP-binding domain-like"/>
    <property type="match status" value="1"/>
</dbReference>
<organism evidence="5 6">
    <name type="scientific">Kaistia geumhonensis</name>
    <dbReference type="NCBI Taxonomy" id="410839"/>
    <lineage>
        <taxon>Bacteria</taxon>
        <taxon>Pseudomonadati</taxon>
        <taxon>Pseudomonadota</taxon>
        <taxon>Alphaproteobacteria</taxon>
        <taxon>Hyphomicrobiales</taxon>
        <taxon>Kaistiaceae</taxon>
        <taxon>Kaistia</taxon>
    </lineage>
</organism>
<dbReference type="Gene3D" id="2.60.120.10">
    <property type="entry name" value="Jelly Rolls"/>
    <property type="match status" value="1"/>
</dbReference>
<dbReference type="InterPro" id="IPR014710">
    <property type="entry name" value="RmlC-like_jellyroll"/>
</dbReference>
<keyword evidence="6" id="KW-1185">Reference proteome</keyword>
<dbReference type="InterPro" id="IPR023753">
    <property type="entry name" value="FAD/NAD-binding_dom"/>
</dbReference>
<accession>A0ABU0MBH8</accession>
<name>A0ABU0MBH8_9HYPH</name>
<dbReference type="InterPro" id="IPR050097">
    <property type="entry name" value="Ferredoxin-NADP_redctase_2"/>
</dbReference>
<evidence type="ECO:0000259" key="4">
    <source>
        <dbReference type="PROSITE" id="PS50042"/>
    </source>
</evidence>
<dbReference type="RefSeq" id="WP_266283796.1">
    <property type="nucleotide sequence ID" value="NZ_JAPKNF010000003.1"/>
</dbReference>
<dbReference type="PROSITE" id="PS50042">
    <property type="entry name" value="CNMP_BINDING_3"/>
    <property type="match status" value="1"/>
</dbReference>
<sequence length="554" mass="57515">MESTTESRHHQMFPVLSDDDLTRLERFASPISYADGDHLVRAGSQLGGLVVVRSGHVAVTRRDAAGEEDLVVEHGPGQFVGEISQLADRPALIDARAVGAVEGLAIPAARLRALMVAEADLGERIMRALILRRVGLIEANAGPVIVGRADDGDVLRLQGFLSRNGIPNQRLDPDSDDAARAIVARFAVPPEALPIVVCSNGDVLRNPDESALGRCLGLVRPIDPATVYDVAVVGAGPAGLATAVYAASEGLSVLVLDSRAFGGQAGASARIENYLGFPTGITGMALMARAYNQAQKFGAELAIPDTATAIAATGDGCFRLALDAGETATARSVVVASGARYRHPPIPGITDFEGASVHYWASPLERKLCAGQEVVLVGGGNSAGQAAVFLAAQVAKVHMLVRGEGLAASMSRYLIDRIASLPNVELSTMSEIVALEGAGGELSHVTWRHRGTGAETRRPVRHVFLFIGADPNTDWLSGSGVALDPHGFVETGREPGRHALETSIAGIFAAGDVRAGSVKRVAAAVGEGAQVCAAIHQFLAARGQAPAPVGADAQ</sequence>
<dbReference type="InterPro" id="IPR000595">
    <property type="entry name" value="cNMP-bd_dom"/>
</dbReference>
<dbReference type="CDD" id="cd00038">
    <property type="entry name" value="CAP_ED"/>
    <property type="match status" value="1"/>
</dbReference>
<comment type="caution">
    <text evidence="5">The sequence shown here is derived from an EMBL/GenBank/DDBJ whole genome shotgun (WGS) entry which is preliminary data.</text>
</comment>
<dbReference type="SMART" id="SM00100">
    <property type="entry name" value="cNMP"/>
    <property type="match status" value="1"/>
</dbReference>
<dbReference type="Gene3D" id="3.50.50.60">
    <property type="entry name" value="FAD/NAD(P)-binding domain"/>
    <property type="match status" value="2"/>
</dbReference>
<evidence type="ECO:0000256" key="3">
    <source>
        <dbReference type="ARBA" id="ARBA00023002"/>
    </source>
</evidence>
<dbReference type="Pfam" id="PF07992">
    <property type="entry name" value="Pyr_redox_2"/>
    <property type="match status" value="1"/>
</dbReference>
<evidence type="ECO:0000313" key="6">
    <source>
        <dbReference type="Proteomes" id="UP001223743"/>
    </source>
</evidence>
<feature type="domain" description="Cyclic nucleotide-binding" evidence="4">
    <location>
        <begin position="12"/>
        <end position="132"/>
    </location>
</feature>
<proteinExistence type="predicted"/>
<dbReference type="Pfam" id="PF00027">
    <property type="entry name" value="cNMP_binding"/>
    <property type="match status" value="1"/>
</dbReference>
<dbReference type="GO" id="GO:0004791">
    <property type="term" value="F:thioredoxin-disulfide reductase (NADPH) activity"/>
    <property type="evidence" value="ECO:0007669"/>
    <property type="project" value="UniProtKB-EC"/>
</dbReference>
<evidence type="ECO:0000256" key="2">
    <source>
        <dbReference type="ARBA" id="ARBA00022630"/>
    </source>
</evidence>
<evidence type="ECO:0000313" key="5">
    <source>
        <dbReference type="EMBL" id="MDQ0518322.1"/>
    </source>
</evidence>
<dbReference type="Proteomes" id="UP001223743">
    <property type="component" value="Unassembled WGS sequence"/>
</dbReference>
<dbReference type="PRINTS" id="PR00368">
    <property type="entry name" value="FADPNR"/>
</dbReference>
<protein>
    <recommendedName>
        <fullName evidence="1">Thioredoxin reductase</fullName>
    </recommendedName>
</protein>
<dbReference type="InterPro" id="IPR036188">
    <property type="entry name" value="FAD/NAD-bd_sf"/>
</dbReference>
<gene>
    <name evidence="5" type="ORF">QO015_003935</name>
</gene>
<dbReference type="SUPFAM" id="SSF51905">
    <property type="entry name" value="FAD/NAD(P)-binding domain"/>
    <property type="match status" value="1"/>
</dbReference>
<keyword evidence="2" id="KW-0285">Flavoprotein</keyword>
<reference evidence="5 6" key="1">
    <citation type="submission" date="2023-07" db="EMBL/GenBank/DDBJ databases">
        <title>Genomic Encyclopedia of Type Strains, Phase IV (KMG-IV): sequencing the most valuable type-strain genomes for metagenomic binning, comparative biology and taxonomic classification.</title>
        <authorList>
            <person name="Goeker M."/>
        </authorList>
    </citation>
    <scope>NUCLEOTIDE SEQUENCE [LARGE SCALE GENOMIC DNA]</scope>
    <source>
        <strain evidence="5 6">B1-1</strain>
    </source>
</reference>
<keyword evidence="3 5" id="KW-0560">Oxidoreductase</keyword>
<dbReference type="InterPro" id="IPR018490">
    <property type="entry name" value="cNMP-bd_dom_sf"/>
</dbReference>
<dbReference type="PANTHER" id="PTHR48105">
    <property type="entry name" value="THIOREDOXIN REDUCTASE 1-RELATED-RELATED"/>
    <property type="match status" value="1"/>
</dbReference>
<evidence type="ECO:0000256" key="1">
    <source>
        <dbReference type="ARBA" id="ARBA00018719"/>
    </source>
</evidence>
<dbReference type="EMBL" id="JAUSWJ010000001">
    <property type="protein sequence ID" value="MDQ0518322.1"/>
    <property type="molecule type" value="Genomic_DNA"/>
</dbReference>